<dbReference type="RefSeq" id="WP_144728287.1">
    <property type="nucleotide sequence ID" value="NZ_ML675578.1"/>
</dbReference>
<dbReference type="SUPFAM" id="SSF50129">
    <property type="entry name" value="GroES-like"/>
    <property type="match status" value="1"/>
</dbReference>
<dbReference type="Pfam" id="PF08240">
    <property type="entry name" value="ADH_N"/>
    <property type="match status" value="1"/>
</dbReference>
<evidence type="ECO:0000259" key="3">
    <source>
        <dbReference type="Pfam" id="PF08240"/>
    </source>
</evidence>
<dbReference type="GO" id="GO:0043168">
    <property type="term" value="F:anion binding"/>
    <property type="evidence" value="ECO:0007669"/>
    <property type="project" value="UniProtKB-ARBA"/>
</dbReference>
<evidence type="ECO:0000256" key="1">
    <source>
        <dbReference type="ARBA" id="ARBA00023002"/>
    </source>
</evidence>
<dbReference type="AlphaFoldDB" id="A0A557SYM0"/>
<name>A0A557SYM0_9ARCH</name>
<dbReference type="InterPro" id="IPR050129">
    <property type="entry name" value="Zn_alcohol_dh"/>
</dbReference>
<accession>A0A557SYM0</accession>
<feature type="domain" description="Alcohol dehydrogenase-like N-terminal" evidence="3">
    <location>
        <begin position="29"/>
        <end position="128"/>
    </location>
</feature>
<dbReference type="PANTHER" id="PTHR43401:SF2">
    <property type="entry name" value="L-THREONINE 3-DEHYDROGENASE"/>
    <property type="match status" value="1"/>
</dbReference>
<protein>
    <submittedName>
        <fullName evidence="4">Putative NAD-dependent alcohol dehydrogenase</fullName>
    </submittedName>
</protein>
<dbReference type="GO" id="GO:0051262">
    <property type="term" value="P:protein tetramerization"/>
    <property type="evidence" value="ECO:0007669"/>
    <property type="project" value="UniProtKB-ARBA"/>
</dbReference>
<dbReference type="Proteomes" id="UP000315289">
    <property type="component" value="Unassembled WGS sequence"/>
</dbReference>
<reference evidence="4 5" key="1">
    <citation type="journal article" date="2019" name="Front. Microbiol.">
        <title>Ammonia Oxidation by the Arctic Terrestrial Thaumarchaeote Candidatus Nitrosocosmicus arcticus Is Stimulated by Increasing Temperatures.</title>
        <authorList>
            <person name="Alves R.J.E."/>
            <person name="Kerou M."/>
            <person name="Zappe A."/>
            <person name="Bittner R."/>
            <person name="Abby S.S."/>
            <person name="Schmidt H.A."/>
            <person name="Pfeifer K."/>
            <person name="Schleper C."/>
        </authorList>
    </citation>
    <scope>NUCLEOTIDE SEQUENCE [LARGE SCALE GENOMIC DNA]</scope>
    <source>
        <strain evidence="4 5">Kfb</strain>
    </source>
</reference>
<evidence type="ECO:0000259" key="2">
    <source>
        <dbReference type="Pfam" id="PF00107"/>
    </source>
</evidence>
<comment type="caution">
    <text evidence="4">The sequence shown here is derived from an EMBL/GenBank/DDBJ whole genome shotgun (WGS) entry which is preliminary data.</text>
</comment>
<keyword evidence="1" id="KW-0560">Oxidoreductase</keyword>
<sequence>MNAAVYYGPNDIRLENLDFNEACKNDMNLLRVLSCSVCSYDVRTYRNGNFKVTPPVILGHEICAELVEEYKSSNLYLKPQTRVSIYPVIPCLECWYCHKRKFNLCNNLKEVGSTINGGFAEYIAIPKKVFEIGGIIPVSDNITNEEASLIEPLACCINSVNQVKDMEFESAIIFGDGPIGLMQLMLLKRFLKISVTMIGKIKHRLETAKKLGADLVILSDDDSELSNGLNQIKEINGRFSPNLIFISNNNPGCIKSALKLVNKNGRIILFSGFKNKLYHQKKSSSINIDPNFLHYNQVSISGSFSSNPVNLKEAMDLVDSREIDLHSLISNTYSIDKIKEAFNTSESFIGIKSIINDF</sequence>
<evidence type="ECO:0000313" key="5">
    <source>
        <dbReference type="Proteomes" id="UP000315289"/>
    </source>
</evidence>
<proteinExistence type="predicted"/>
<feature type="domain" description="Alcohol dehydrogenase-like C-terminal" evidence="2">
    <location>
        <begin position="178"/>
        <end position="319"/>
    </location>
</feature>
<dbReference type="GO" id="GO:0030554">
    <property type="term" value="F:adenyl nucleotide binding"/>
    <property type="evidence" value="ECO:0007669"/>
    <property type="project" value="UniProtKB-ARBA"/>
</dbReference>
<evidence type="ECO:0000313" key="4">
    <source>
        <dbReference type="EMBL" id="TVP41698.1"/>
    </source>
</evidence>
<dbReference type="Gene3D" id="3.90.180.10">
    <property type="entry name" value="Medium-chain alcohol dehydrogenases, catalytic domain"/>
    <property type="match status" value="1"/>
</dbReference>
<dbReference type="Gene3D" id="3.40.50.720">
    <property type="entry name" value="NAD(P)-binding Rossmann-like Domain"/>
    <property type="match status" value="1"/>
</dbReference>
<dbReference type="SUPFAM" id="SSF51735">
    <property type="entry name" value="NAD(P)-binding Rossmann-fold domains"/>
    <property type="match status" value="1"/>
</dbReference>
<dbReference type="InterPro" id="IPR013149">
    <property type="entry name" value="ADH-like_C"/>
</dbReference>
<dbReference type="GO" id="GO:0016616">
    <property type="term" value="F:oxidoreductase activity, acting on the CH-OH group of donors, NAD or NADP as acceptor"/>
    <property type="evidence" value="ECO:0007669"/>
    <property type="project" value="UniProtKB-ARBA"/>
</dbReference>
<keyword evidence="5" id="KW-1185">Reference proteome</keyword>
<dbReference type="InterPro" id="IPR011032">
    <property type="entry name" value="GroES-like_sf"/>
</dbReference>
<gene>
    <name evidence="4" type="ORF">NARC_10104</name>
</gene>
<dbReference type="Pfam" id="PF00107">
    <property type="entry name" value="ADH_zinc_N"/>
    <property type="match status" value="1"/>
</dbReference>
<dbReference type="InterPro" id="IPR036291">
    <property type="entry name" value="NAD(P)-bd_dom_sf"/>
</dbReference>
<dbReference type="EMBL" id="VOAH01000001">
    <property type="protein sequence ID" value="TVP41698.1"/>
    <property type="molecule type" value="Genomic_DNA"/>
</dbReference>
<dbReference type="PANTHER" id="PTHR43401">
    <property type="entry name" value="L-THREONINE 3-DEHYDROGENASE"/>
    <property type="match status" value="1"/>
</dbReference>
<dbReference type="InterPro" id="IPR013154">
    <property type="entry name" value="ADH-like_N"/>
</dbReference>
<organism evidence="4 5">
    <name type="scientific">Candidatus Nitrosocosmicus arcticus</name>
    <dbReference type="NCBI Taxonomy" id="2035267"/>
    <lineage>
        <taxon>Archaea</taxon>
        <taxon>Nitrososphaerota</taxon>
        <taxon>Nitrososphaeria</taxon>
        <taxon>Nitrososphaerales</taxon>
        <taxon>Nitrososphaeraceae</taxon>
        <taxon>Candidatus Nitrosocosmicus</taxon>
    </lineage>
</organism>
<dbReference type="OrthoDB" id="73567at2157"/>